<sequence>MKFLKRAIFINLAAILVIAVGLTFFFITPIGRPALKTMLLVPEVVPNFPIKPIHYLNKDPQVEEITLQIPQKTIKADLYRPKDNKKHPAIVFSLGTIVTRKSEEVTKFAETLSRMGFVVLVPDLPDFISGFVWTDSVDGLLSSIQFLDTQNFVDKKKMGFAAFCVGASAAIVASEDEKISNKVSFIAAIAPYFSAKEAAEAIILGKAKDSNGSWTDWQPHELSVNTIQTGYIHSVENEAERELMKGHFLTGKKMSGDEIEKLSPETRAIFDFLTNTDDAKFDEIWKRIPDDFKNDVFDYLSPDLKINKLKAKLLILNDKKDTYVPKTEGEKFVKNLPKNQLYLIEVDSFEHVNPTTKLTRLAAIKQLLNLSKYLYRIFYQAENPQN</sequence>
<dbReference type="InterPro" id="IPR029058">
    <property type="entry name" value="AB_hydrolase_fold"/>
</dbReference>
<protein>
    <recommendedName>
        <fullName evidence="4">Dienelactone hydrolase domain-containing protein</fullName>
    </recommendedName>
</protein>
<keyword evidence="1" id="KW-0812">Transmembrane</keyword>
<keyword evidence="1" id="KW-1133">Transmembrane helix</keyword>
<keyword evidence="1" id="KW-0472">Membrane</keyword>
<dbReference type="SUPFAM" id="SSF53474">
    <property type="entry name" value="alpha/beta-Hydrolases"/>
    <property type="match status" value="1"/>
</dbReference>
<evidence type="ECO:0000313" key="2">
    <source>
        <dbReference type="EMBL" id="OGD83450.1"/>
    </source>
</evidence>
<gene>
    <name evidence="2" type="ORF">A2165_03260</name>
</gene>
<reference evidence="2 3" key="1">
    <citation type="journal article" date="2016" name="Nat. Commun.">
        <title>Thousands of microbial genomes shed light on interconnected biogeochemical processes in an aquifer system.</title>
        <authorList>
            <person name="Anantharaman K."/>
            <person name="Brown C.T."/>
            <person name="Hug L.A."/>
            <person name="Sharon I."/>
            <person name="Castelle C.J."/>
            <person name="Probst A.J."/>
            <person name="Thomas B.C."/>
            <person name="Singh A."/>
            <person name="Wilkins M.J."/>
            <person name="Karaoz U."/>
            <person name="Brodie E.L."/>
            <person name="Williams K.H."/>
            <person name="Hubbard S.S."/>
            <person name="Banfield J.F."/>
        </authorList>
    </citation>
    <scope>NUCLEOTIDE SEQUENCE [LARGE SCALE GENOMIC DNA]</scope>
</reference>
<name>A0A1F5FV17_9BACT</name>
<accession>A0A1F5FV17</accession>
<dbReference type="PANTHER" id="PTHR22946">
    <property type="entry name" value="DIENELACTONE HYDROLASE DOMAIN-CONTAINING PROTEIN-RELATED"/>
    <property type="match status" value="1"/>
</dbReference>
<dbReference type="Gene3D" id="3.40.50.1820">
    <property type="entry name" value="alpha/beta hydrolase"/>
    <property type="match status" value="1"/>
</dbReference>
<dbReference type="InterPro" id="IPR050261">
    <property type="entry name" value="FrsA_esterase"/>
</dbReference>
<evidence type="ECO:0000313" key="3">
    <source>
        <dbReference type="Proteomes" id="UP000179252"/>
    </source>
</evidence>
<evidence type="ECO:0000256" key="1">
    <source>
        <dbReference type="SAM" id="Phobius"/>
    </source>
</evidence>
<dbReference type="AlphaFoldDB" id="A0A1F5FV17"/>
<dbReference type="Proteomes" id="UP000179252">
    <property type="component" value="Unassembled WGS sequence"/>
</dbReference>
<dbReference type="EMBL" id="MFAU01000047">
    <property type="protein sequence ID" value="OGD83450.1"/>
    <property type="molecule type" value="Genomic_DNA"/>
</dbReference>
<comment type="caution">
    <text evidence="2">The sequence shown here is derived from an EMBL/GenBank/DDBJ whole genome shotgun (WGS) entry which is preliminary data.</text>
</comment>
<proteinExistence type="predicted"/>
<evidence type="ECO:0008006" key="4">
    <source>
        <dbReference type="Google" id="ProtNLM"/>
    </source>
</evidence>
<organism evidence="2 3">
    <name type="scientific">Candidatus Curtissbacteria bacterium RBG_13_40_7</name>
    <dbReference type="NCBI Taxonomy" id="1797706"/>
    <lineage>
        <taxon>Bacteria</taxon>
        <taxon>Candidatus Curtissiibacteriota</taxon>
    </lineage>
</organism>
<feature type="transmembrane region" description="Helical" evidence="1">
    <location>
        <begin position="7"/>
        <end position="27"/>
    </location>
</feature>